<evidence type="ECO:0000256" key="2">
    <source>
        <dbReference type="ARBA" id="ARBA00005995"/>
    </source>
</evidence>
<dbReference type="InterPro" id="IPR035959">
    <property type="entry name" value="RutC-like_sf"/>
</dbReference>
<keyword evidence="8" id="KW-1185">Reference proteome</keyword>
<evidence type="ECO:0000256" key="4">
    <source>
        <dbReference type="ARBA" id="ARBA00048448"/>
    </source>
</evidence>
<evidence type="ECO:0000256" key="5">
    <source>
        <dbReference type="RuleBase" id="RU362067"/>
    </source>
</evidence>
<dbReference type="PANTHER" id="PTHR43563">
    <property type="entry name" value="AMINE OXIDASE"/>
    <property type="match status" value="1"/>
</dbReference>
<comment type="similarity">
    <text evidence="2 5">Belongs to the flavin monoamine oxidase family.</text>
</comment>
<organism evidence="7 8">
    <name type="scientific">Zasmidium cellare</name>
    <name type="common">Wine cellar mold</name>
    <name type="synonym">Racodium cellare</name>
    <dbReference type="NCBI Taxonomy" id="395010"/>
    <lineage>
        <taxon>Eukaryota</taxon>
        <taxon>Fungi</taxon>
        <taxon>Dikarya</taxon>
        <taxon>Ascomycota</taxon>
        <taxon>Pezizomycotina</taxon>
        <taxon>Dothideomycetes</taxon>
        <taxon>Dothideomycetidae</taxon>
        <taxon>Mycosphaerellales</taxon>
        <taxon>Mycosphaerellaceae</taxon>
        <taxon>Zasmidium</taxon>
    </lineage>
</organism>
<dbReference type="Gene3D" id="3.90.660.10">
    <property type="match status" value="1"/>
</dbReference>
<dbReference type="Gene3D" id="1.10.405.10">
    <property type="entry name" value="Guanine Nucleotide Dissociation Inhibitor, domain 1"/>
    <property type="match status" value="1"/>
</dbReference>
<dbReference type="EC" id="1.4.3.-" evidence="5"/>
<dbReference type="SUPFAM" id="SSF54373">
    <property type="entry name" value="FAD-linked reductases, C-terminal domain"/>
    <property type="match status" value="1"/>
</dbReference>
<name>A0ABR0DXR1_ZASCE</name>
<reference evidence="7 8" key="1">
    <citation type="journal article" date="2023" name="G3 (Bethesda)">
        <title>A chromosome-level genome assembly of Zasmidium syzygii isolated from banana leaves.</title>
        <authorList>
            <person name="van Westerhoven A.C."/>
            <person name="Mehrabi R."/>
            <person name="Talebi R."/>
            <person name="Steentjes M.B.F."/>
            <person name="Corcolon B."/>
            <person name="Chong P.A."/>
            <person name="Kema G.H.J."/>
            <person name="Seidl M.F."/>
        </authorList>
    </citation>
    <scope>NUCLEOTIDE SEQUENCE [LARGE SCALE GENOMIC DNA]</scope>
    <source>
        <strain evidence="7 8">P124</strain>
    </source>
</reference>
<evidence type="ECO:0000313" key="8">
    <source>
        <dbReference type="Proteomes" id="UP001305779"/>
    </source>
</evidence>
<dbReference type="InterPro" id="IPR002937">
    <property type="entry name" value="Amino_oxidase"/>
</dbReference>
<dbReference type="PRINTS" id="PR00757">
    <property type="entry name" value="AMINEOXDASEF"/>
</dbReference>
<dbReference type="Pfam" id="PF01593">
    <property type="entry name" value="Amino_oxidase"/>
    <property type="match status" value="1"/>
</dbReference>
<proteinExistence type="inferred from homology"/>
<dbReference type="InterPro" id="IPR050703">
    <property type="entry name" value="Flavin_MAO"/>
</dbReference>
<dbReference type="EMBL" id="JAXOVC010000015">
    <property type="protein sequence ID" value="KAK4493778.1"/>
    <property type="molecule type" value="Genomic_DNA"/>
</dbReference>
<comment type="caution">
    <text evidence="7">The sequence shown here is derived from an EMBL/GenBank/DDBJ whole genome shotgun (WGS) entry which is preliminary data.</text>
</comment>
<protein>
    <recommendedName>
        <fullName evidence="5">Amine oxidase</fullName>
        <ecNumber evidence="5">1.4.3.-</ecNumber>
    </recommendedName>
</protein>
<dbReference type="InterPro" id="IPR006175">
    <property type="entry name" value="YjgF/YER057c/UK114"/>
</dbReference>
<dbReference type="SUPFAM" id="SSF51905">
    <property type="entry name" value="FAD/NAD(P)-binding domain"/>
    <property type="match status" value="1"/>
</dbReference>
<dbReference type="InterPro" id="IPR036188">
    <property type="entry name" value="FAD/NAD-bd_sf"/>
</dbReference>
<dbReference type="SUPFAM" id="SSF55298">
    <property type="entry name" value="YjgF-like"/>
    <property type="match status" value="1"/>
</dbReference>
<dbReference type="Gene3D" id="3.50.50.60">
    <property type="entry name" value="FAD/NAD(P)-binding domain"/>
    <property type="match status" value="1"/>
</dbReference>
<evidence type="ECO:0000256" key="3">
    <source>
        <dbReference type="ARBA" id="ARBA00023002"/>
    </source>
</evidence>
<evidence type="ECO:0000259" key="6">
    <source>
        <dbReference type="Pfam" id="PF01593"/>
    </source>
</evidence>
<comment type="cofactor">
    <cofactor evidence="1 5">
        <name>FAD</name>
        <dbReference type="ChEBI" id="CHEBI:57692"/>
    </cofactor>
</comment>
<keyword evidence="5" id="KW-0285">Flavoprotein</keyword>
<dbReference type="PANTHER" id="PTHR43563:SF14">
    <property type="entry name" value="AMINE OXIDASE"/>
    <property type="match status" value="1"/>
</dbReference>
<evidence type="ECO:0000256" key="1">
    <source>
        <dbReference type="ARBA" id="ARBA00001974"/>
    </source>
</evidence>
<dbReference type="Pfam" id="PF01042">
    <property type="entry name" value="Ribonuc_L-PSP"/>
    <property type="match status" value="1"/>
</dbReference>
<accession>A0ABR0DXR1</accession>
<keyword evidence="5" id="KW-0274">FAD</keyword>
<keyword evidence="3 5" id="KW-0560">Oxidoreductase</keyword>
<comment type="catalytic activity">
    <reaction evidence="4">
        <text>a secondary aliphatic amine + O2 + H2O = a primary amine + an aldehyde + H2O2</text>
        <dbReference type="Rhea" id="RHEA:26414"/>
        <dbReference type="ChEBI" id="CHEBI:15377"/>
        <dbReference type="ChEBI" id="CHEBI:15379"/>
        <dbReference type="ChEBI" id="CHEBI:16240"/>
        <dbReference type="ChEBI" id="CHEBI:17478"/>
        <dbReference type="ChEBI" id="CHEBI:58855"/>
        <dbReference type="ChEBI" id="CHEBI:65296"/>
        <dbReference type="EC" id="1.4.3.4"/>
    </reaction>
</comment>
<dbReference type="Proteomes" id="UP001305779">
    <property type="component" value="Unassembled WGS sequence"/>
</dbReference>
<feature type="domain" description="Amine oxidase" evidence="6">
    <location>
        <begin position="169"/>
        <end position="612"/>
    </location>
</feature>
<dbReference type="InterPro" id="IPR001613">
    <property type="entry name" value="Flavin_amine_oxidase"/>
</dbReference>
<gene>
    <name evidence="7" type="ORF">PRZ48_014963</name>
</gene>
<dbReference type="Gene3D" id="3.30.1330.40">
    <property type="entry name" value="RutC-like"/>
    <property type="match status" value="1"/>
</dbReference>
<evidence type="ECO:0000313" key="7">
    <source>
        <dbReference type="EMBL" id="KAK4493778.1"/>
    </source>
</evidence>
<sequence>MSRPTFYDPHDVPFQEIHAQGVHFDGPSRTIITAGQVGVSPNGSIPQDPQQEVRQALANVDKVLQAGGGSIRDLVKLTFLIVDLEYENAAAMAEPIVEFLQTTYGVTHRPPMTLIPVPKLAIPGARFEVEATAVLPGKANAWHEPEQHKGIPEVPNALQYDVVVVGAGFSGIQAAADLHEAGLKVLVLEANSRIGGRSYSIPLKSREGVIELGAGYINKTTQPKIYALTQKFGLDVYRQYELGATIWQTTEGVAWPVARDAVAVSPIKWHGTETDLFQLIEALEKAQDQIDVKNPSSAPKHHDISVEDWLQTNNFGEWAKQTMRHFTAAIVGREARELSLQYVLDYIKSGGGYLSLVSEGEDGAQSLKIKQGTSAVAHGLARTLPPGSVLLNSPVRSVVQHAKRRCVVETTAGLAVQCSKVVVAIPTQTYNHIHFTPPLPPAKRALVTRTQPAVYIKTVVTYARPWWRELGLVGSFYSVKGPVNFSWDNSDKAGKHYSLALFTHGDSAAALGKLSLLERETAILEHLVEMTGEEHRGAVFDVAEINQQDWSKQEYIEGGPTSGMRPGDYAKYGDALREVFGHIHFAGGELAHEWKGYLEGALRSGSRCAAEVVEEAKNAPVTSRL</sequence>